<evidence type="ECO:0000256" key="5">
    <source>
        <dbReference type="ARBA" id="ARBA00022806"/>
    </source>
</evidence>
<dbReference type="GO" id="GO:0043139">
    <property type="term" value="F:5'-3' DNA helicase activity"/>
    <property type="evidence" value="ECO:0007669"/>
    <property type="project" value="TreeGrafter"/>
</dbReference>
<dbReference type="SUPFAM" id="SSF52540">
    <property type="entry name" value="P-loop containing nucleoside triphosphate hydrolases"/>
    <property type="match status" value="1"/>
</dbReference>
<keyword evidence="4" id="KW-0378">Hydrolase</keyword>
<keyword evidence="2" id="KW-0479">Metal-binding</keyword>
<dbReference type="InterPro" id="IPR027351">
    <property type="entry name" value="(+)RNA_virus_helicase_core_dom"/>
</dbReference>
<dbReference type="GO" id="GO:0016787">
    <property type="term" value="F:hydrolase activity"/>
    <property type="evidence" value="ECO:0007669"/>
    <property type="project" value="UniProtKB-KW"/>
</dbReference>
<dbReference type="Pfam" id="PF08696">
    <property type="entry name" value="Dna2"/>
    <property type="match status" value="1"/>
</dbReference>
<dbReference type="EMBL" id="SBJO01000042">
    <property type="protein sequence ID" value="KAF9764039.1"/>
    <property type="molecule type" value="Genomic_DNA"/>
</dbReference>
<dbReference type="InterPro" id="IPR014808">
    <property type="entry name" value="DNA_replication_fac_Dna2_N"/>
</dbReference>
<dbReference type="PANTHER" id="PTHR43788">
    <property type="entry name" value="DNA2/NAM7 HELICASE FAMILY MEMBER"/>
    <property type="match status" value="1"/>
</dbReference>
<dbReference type="GO" id="GO:0005524">
    <property type="term" value="F:ATP binding"/>
    <property type="evidence" value="ECO:0007669"/>
    <property type="project" value="UniProtKB-KW"/>
</dbReference>
<feature type="domain" description="(+)RNA virus helicase C-terminal" evidence="7">
    <location>
        <begin position="616"/>
        <end position="890"/>
    </location>
</feature>
<dbReference type="GO" id="GO:0046872">
    <property type="term" value="F:metal ion binding"/>
    <property type="evidence" value="ECO:0007669"/>
    <property type="project" value="UniProtKB-KW"/>
</dbReference>
<keyword evidence="3" id="KW-0547">Nucleotide-binding</keyword>
<dbReference type="Gene3D" id="3.40.50.300">
    <property type="entry name" value="P-loop containing nucleotide triphosphate hydrolases"/>
    <property type="match status" value="2"/>
</dbReference>
<name>A0A9P6KZQ7_9MICR</name>
<proteinExistence type="inferred from homology"/>
<dbReference type="OrthoDB" id="6513042at2759"/>
<keyword evidence="6" id="KW-0067">ATP-binding</keyword>
<dbReference type="InterPro" id="IPR027417">
    <property type="entry name" value="P-loop_NTPase"/>
</dbReference>
<dbReference type="Gene3D" id="3.90.320.10">
    <property type="match status" value="1"/>
</dbReference>
<evidence type="ECO:0000256" key="4">
    <source>
        <dbReference type="ARBA" id="ARBA00022801"/>
    </source>
</evidence>
<organism evidence="9 10">
    <name type="scientific">Nosema granulosis</name>
    <dbReference type="NCBI Taxonomy" id="83296"/>
    <lineage>
        <taxon>Eukaryota</taxon>
        <taxon>Fungi</taxon>
        <taxon>Fungi incertae sedis</taxon>
        <taxon>Microsporidia</taxon>
        <taxon>Nosematidae</taxon>
        <taxon>Nosema</taxon>
    </lineage>
</organism>
<dbReference type="Pfam" id="PF01443">
    <property type="entry name" value="Viral_helicase1"/>
    <property type="match status" value="1"/>
</dbReference>
<dbReference type="Proteomes" id="UP000740883">
    <property type="component" value="Unassembled WGS sequence"/>
</dbReference>
<evidence type="ECO:0000256" key="3">
    <source>
        <dbReference type="ARBA" id="ARBA00022741"/>
    </source>
</evidence>
<evidence type="ECO:0000259" key="8">
    <source>
        <dbReference type="Pfam" id="PF08696"/>
    </source>
</evidence>
<keyword evidence="5 9" id="KW-0347">Helicase</keyword>
<reference evidence="9 10" key="1">
    <citation type="journal article" date="2020" name="Genome Biol. Evol.">
        <title>Comparative genomics of strictly vertically transmitted, feminizing microsporidia endosymbionts of amphipod crustaceans.</title>
        <authorList>
            <person name="Cormier A."/>
            <person name="Chebbi M.A."/>
            <person name="Giraud I."/>
            <person name="Wattier R."/>
            <person name="Teixeira M."/>
            <person name="Gilbert C."/>
            <person name="Rigaud T."/>
            <person name="Cordaux R."/>
        </authorList>
    </citation>
    <scope>NUCLEOTIDE SEQUENCE [LARGE SCALE GENOMIC DNA]</scope>
    <source>
        <strain evidence="9 10">Ou3-Ou53</strain>
    </source>
</reference>
<dbReference type="InterPro" id="IPR011604">
    <property type="entry name" value="PDDEXK-like_dom_sf"/>
</dbReference>
<evidence type="ECO:0000259" key="7">
    <source>
        <dbReference type="Pfam" id="PF01443"/>
    </source>
</evidence>
<keyword evidence="10" id="KW-1185">Reference proteome</keyword>
<evidence type="ECO:0000313" key="10">
    <source>
        <dbReference type="Proteomes" id="UP000740883"/>
    </source>
</evidence>
<dbReference type="AlphaFoldDB" id="A0A9P6KZQ7"/>
<comment type="caution">
    <text evidence="9">The sequence shown here is derived from an EMBL/GenBank/DDBJ whole genome shotgun (WGS) entry which is preliminary data.</text>
</comment>
<accession>A0A9P6KZQ7</accession>
<feature type="domain" description="DNA replication factor Dna2 N-terminal" evidence="8">
    <location>
        <begin position="94"/>
        <end position="263"/>
    </location>
</feature>
<evidence type="ECO:0000256" key="6">
    <source>
        <dbReference type="ARBA" id="ARBA00022840"/>
    </source>
</evidence>
<gene>
    <name evidence="9" type="primary">DNA2</name>
    <name evidence="9" type="ORF">NGRA_0873</name>
</gene>
<evidence type="ECO:0000256" key="2">
    <source>
        <dbReference type="ARBA" id="ARBA00022723"/>
    </source>
</evidence>
<dbReference type="PANTHER" id="PTHR43788:SF8">
    <property type="entry name" value="DNA-BINDING PROTEIN SMUBP-2"/>
    <property type="match status" value="1"/>
</dbReference>
<protein>
    <submittedName>
        <fullName evidence="9">DNA replication ATP-dependent helicase/nuclease DNA2</fullName>
    </submittedName>
</protein>
<sequence>MKNKKISDCFDSLRKSPRQKKVKTEYKSNISFWDNISETKPEENKDSQAFSVDFSFTSAELGPVQPCSKISSVKFIIRSIEKQANSVVLYGDDVVCTVGGEWADLEYEINTKITVMSCLCCSNELHKEFIDEKIYITVDDSSNYLFVEDDLMTITNLCSSIRCINRPLVNNKVADLNFNFSDKCLVNGIVLHSVMEDVLIHNNYSLPYIMQATKKAIENNVMSLYVCNTTEKMVKSDILPSLKSIAQFQKNNFDFTESEKRIVSLTCNLKGNIDIVGEDLILEIKSGKYMDISHKAQVILYSLMMKEKYKRDFCAYLYYISSNNLVKIDIKHSEVKSLLISRNKLTLKNDIVDCDCCALEACKIITKILNLPEDHFLKVMWDSIEREENYRLKETWNRVIFKKQSDTSVVFKFDFEQSIIDDIYINIYNEDLIKLCKGMITSVEDSFMMVSLSEKINLEKNSSYFISFGCNDLFFKYLRYSLINIAYLRYLEKDRSGGFSLPGEELGLVERIEDDIECSLEDDCVMESPSEIDPFEEEIIMKSIDVPFQKVNDSNNIDSNTIDSKSSSFMYFTPPPAPKTKFRYQIPEAYKDQFLKLNEDQRNSLFMALNCENYKIIHGMPGTGKSSVIILLIKIMISLNLKVLLVCYTNLAITNILDKLKTVRSYRARKEQTVFKTSDDVRNYYKNVDLVASTCFGFSDAIFIDRKFDFCIIDEGSQQHLLLTLIPVSLSNKFVIFGDHLQLKPLVKSCKALSMSLFEYLLDEEHSELRIQYRMGKNIMRLSNILFYNNRLMAWNEIEDKVTFIDSSTLDYSEFIGNVRNSTILCYFNSQVKLTKRYTKCQVETIDRFQGSEDENIIVVFDPVSVCEVMESSERLNVALTRAKKSLTLVGDRNKMQEIDVLKRLLEIIKN</sequence>
<evidence type="ECO:0000313" key="9">
    <source>
        <dbReference type="EMBL" id="KAF9764039.1"/>
    </source>
</evidence>
<evidence type="ECO:0000256" key="1">
    <source>
        <dbReference type="ARBA" id="ARBA00007913"/>
    </source>
</evidence>
<dbReference type="InterPro" id="IPR050534">
    <property type="entry name" value="Coronavir_polyprotein_1ab"/>
</dbReference>
<comment type="similarity">
    <text evidence="1">Belongs to the DNA2/NAM7 helicase family.</text>
</comment>